<comment type="caution">
    <text evidence="2">The sequence shown here is derived from an EMBL/GenBank/DDBJ whole genome shotgun (WGS) entry which is preliminary data.</text>
</comment>
<keyword evidence="3" id="KW-1185">Reference proteome</keyword>
<reference evidence="3" key="1">
    <citation type="journal article" date="2019" name="Int. J. Syst. Evol. Microbiol.">
        <title>The Global Catalogue of Microorganisms (GCM) 10K type strain sequencing project: providing services to taxonomists for standard genome sequencing and annotation.</title>
        <authorList>
            <consortium name="The Broad Institute Genomics Platform"/>
            <consortium name="The Broad Institute Genome Sequencing Center for Infectious Disease"/>
            <person name="Wu L."/>
            <person name="Ma J."/>
        </authorList>
    </citation>
    <scope>NUCLEOTIDE SEQUENCE [LARGE SCALE GENOMIC DNA]</scope>
    <source>
        <strain evidence="3">CCUG 61948</strain>
    </source>
</reference>
<feature type="signal peptide" evidence="1">
    <location>
        <begin position="1"/>
        <end position="26"/>
    </location>
</feature>
<dbReference type="Pfam" id="PF02585">
    <property type="entry name" value="PIG-L"/>
    <property type="match status" value="1"/>
</dbReference>
<sequence>MEPKTLRVLKSILSTAFLLVSMGASGQPFLQKAIREEPKTIMAIFAHPDDETAVGPVLAKYGAMAKVQVVIATDGRYGVSDHFGMSAGDSLVAVRTQEMACACEELGVHPPHFLGAKDGLGLNGYHNFYEEAAQLKERIKDKIKELNPDVILTFGPEGDTGHPDHRMIGVFTTEILLRENWVNQIDLYYFAWTKEQTKKFPADWGLGWTHPDLLHTKIRFSPQDEERAFASLRCHRSQYTPTELEAWIKAEKQDTTNVLYFRKFALDTVLRNRF</sequence>
<evidence type="ECO:0000256" key="1">
    <source>
        <dbReference type="SAM" id="SignalP"/>
    </source>
</evidence>
<dbReference type="InterPro" id="IPR024078">
    <property type="entry name" value="LmbE-like_dom_sf"/>
</dbReference>
<name>A0ABW3B7I5_9FLAO</name>
<evidence type="ECO:0000313" key="2">
    <source>
        <dbReference type="EMBL" id="MFD0798861.1"/>
    </source>
</evidence>
<dbReference type="InterPro" id="IPR003737">
    <property type="entry name" value="GlcNAc_PI_deacetylase-related"/>
</dbReference>
<dbReference type="PANTHER" id="PTHR12993:SF11">
    <property type="entry name" value="N-ACETYLGLUCOSAMINYL-PHOSPHATIDYLINOSITOL DE-N-ACETYLASE"/>
    <property type="match status" value="1"/>
</dbReference>
<accession>A0ABW3B7I5</accession>
<keyword evidence="2" id="KW-0378">Hydrolase</keyword>
<proteinExistence type="predicted"/>
<evidence type="ECO:0000313" key="3">
    <source>
        <dbReference type="Proteomes" id="UP001597012"/>
    </source>
</evidence>
<dbReference type="GO" id="GO:0016787">
    <property type="term" value="F:hydrolase activity"/>
    <property type="evidence" value="ECO:0007669"/>
    <property type="project" value="UniProtKB-KW"/>
</dbReference>
<dbReference type="Gene3D" id="3.40.50.10320">
    <property type="entry name" value="LmbE-like"/>
    <property type="match status" value="1"/>
</dbReference>
<dbReference type="SUPFAM" id="SSF102588">
    <property type="entry name" value="LmbE-like"/>
    <property type="match status" value="1"/>
</dbReference>
<feature type="chain" id="PRO_5046361192" evidence="1">
    <location>
        <begin position="27"/>
        <end position="274"/>
    </location>
</feature>
<organism evidence="2 3">
    <name type="scientific">Maribacter chungangensis</name>
    <dbReference type="NCBI Taxonomy" id="1069117"/>
    <lineage>
        <taxon>Bacteria</taxon>
        <taxon>Pseudomonadati</taxon>
        <taxon>Bacteroidota</taxon>
        <taxon>Flavobacteriia</taxon>
        <taxon>Flavobacteriales</taxon>
        <taxon>Flavobacteriaceae</taxon>
        <taxon>Maribacter</taxon>
    </lineage>
</organism>
<dbReference type="Proteomes" id="UP001597012">
    <property type="component" value="Unassembled WGS sequence"/>
</dbReference>
<dbReference type="EMBL" id="JBHTHY010000014">
    <property type="protein sequence ID" value="MFD0798861.1"/>
    <property type="molecule type" value="Genomic_DNA"/>
</dbReference>
<dbReference type="PANTHER" id="PTHR12993">
    <property type="entry name" value="N-ACETYLGLUCOSAMINYL-PHOSPHATIDYLINOSITOL DE-N-ACETYLASE-RELATED"/>
    <property type="match status" value="1"/>
</dbReference>
<dbReference type="RefSeq" id="WP_379935768.1">
    <property type="nucleotide sequence ID" value="NZ_JBHTHY010000014.1"/>
</dbReference>
<keyword evidence="1" id="KW-0732">Signal</keyword>
<dbReference type="EC" id="3.5.1.-" evidence="2"/>
<protein>
    <submittedName>
        <fullName evidence="2">PIG-L deacetylase family protein</fullName>
        <ecNumber evidence="2">3.5.1.-</ecNumber>
    </submittedName>
</protein>
<gene>
    <name evidence="2" type="ORF">ACFQZJ_15425</name>
</gene>